<keyword evidence="3" id="KW-1185">Reference proteome</keyword>
<keyword evidence="1" id="KW-1133">Transmembrane helix</keyword>
<dbReference type="EMBL" id="CAJGYO010000014">
    <property type="protein sequence ID" value="CAD6267301.1"/>
    <property type="molecule type" value="Genomic_DNA"/>
</dbReference>
<evidence type="ECO:0000313" key="3">
    <source>
        <dbReference type="Proteomes" id="UP000604825"/>
    </source>
</evidence>
<feature type="transmembrane region" description="Helical" evidence="1">
    <location>
        <begin position="87"/>
        <end position="106"/>
    </location>
</feature>
<accession>A0A811RBA4</accession>
<dbReference type="OrthoDB" id="587287at2759"/>
<evidence type="ECO:0000256" key="1">
    <source>
        <dbReference type="SAM" id="Phobius"/>
    </source>
</evidence>
<comment type="caution">
    <text evidence="2">The sequence shown here is derived from an EMBL/GenBank/DDBJ whole genome shotgun (WGS) entry which is preliminary data.</text>
</comment>
<keyword evidence="1" id="KW-0472">Membrane</keyword>
<evidence type="ECO:0000313" key="2">
    <source>
        <dbReference type="EMBL" id="CAD6267301.1"/>
    </source>
</evidence>
<reference evidence="2" key="1">
    <citation type="submission" date="2020-10" db="EMBL/GenBank/DDBJ databases">
        <authorList>
            <person name="Han B."/>
            <person name="Lu T."/>
            <person name="Zhao Q."/>
            <person name="Huang X."/>
            <person name="Zhao Y."/>
        </authorList>
    </citation>
    <scope>NUCLEOTIDE SEQUENCE</scope>
</reference>
<sequence length="114" mass="12937">MAWSYVKMSMFGAAASYSNDDDFIAAVAVLTQTPQKCPWGGSVSGHKTYKRDRLAADWQLNQDYFVERPLYNEEHFRSRNAEHTTKSSSLVIAVPLLDMFFFFSALCDFNDGGF</sequence>
<protein>
    <submittedName>
        <fullName evidence="2">Uncharacterized protein</fullName>
    </submittedName>
</protein>
<keyword evidence="1" id="KW-0812">Transmembrane</keyword>
<name>A0A811RBA4_9POAL</name>
<proteinExistence type="predicted"/>
<dbReference type="Proteomes" id="UP000604825">
    <property type="component" value="Unassembled WGS sequence"/>
</dbReference>
<organism evidence="2 3">
    <name type="scientific">Miscanthus lutarioriparius</name>
    <dbReference type="NCBI Taxonomy" id="422564"/>
    <lineage>
        <taxon>Eukaryota</taxon>
        <taxon>Viridiplantae</taxon>
        <taxon>Streptophyta</taxon>
        <taxon>Embryophyta</taxon>
        <taxon>Tracheophyta</taxon>
        <taxon>Spermatophyta</taxon>
        <taxon>Magnoliopsida</taxon>
        <taxon>Liliopsida</taxon>
        <taxon>Poales</taxon>
        <taxon>Poaceae</taxon>
        <taxon>PACMAD clade</taxon>
        <taxon>Panicoideae</taxon>
        <taxon>Andropogonodae</taxon>
        <taxon>Andropogoneae</taxon>
        <taxon>Saccharinae</taxon>
        <taxon>Miscanthus</taxon>
    </lineage>
</organism>
<dbReference type="AlphaFoldDB" id="A0A811RBA4"/>
<gene>
    <name evidence="2" type="ORF">NCGR_LOCUS50606</name>
</gene>